<name>A0ABR1DKW7_NECAM</name>
<comment type="catalytic activity">
    <reaction evidence="5 7">
        <text>glucuronate acceptor + UDP-alpha-D-glucuronate = acceptor beta-D-glucuronoside + UDP + H(+)</text>
        <dbReference type="Rhea" id="RHEA:21032"/>
        <dbReference type="ChEBI" id="CHEBI:15378"/>
        <dbReference type="ChEBI" id="CHEBI:58052"/>
        <dbReference type="ChEBI" id="CHEBI:58223"/>
        <dbReference type="ChEBI" id="CHEBI:132367"/>
        <dbReference type="ChEBI" id="CHEBI:132368"/>
        <dbReference type="EC" id="2.4.1.17"/>
    </reaction>
</comment>
<protein>
    <recommendedName>
        <fullName evidence="7">UDP-glucuronosyltransferase</fullName>
        <ecNumber evidence="7">2.4.1.17</ecNumber>
    </recommendedName>
</protein>
<dbReference type="PANTHER" id="PTHR48043:SF145">
    <property type="entry name" value="FI06409P-RELATED"/>
    <property type="match status" value="1"/>
</dbReference>
<gene>
    <name evidence="8" type="primary">Necator_chrIV.g16141</name>
    <name evidence="8" type="ORF">RB195_002845</name>
</gene>
<comment type="subcellular location">
    <subcellularLocation>
        <location evidence="7">Membrane</location>
        <topology evidence="7">Single-pass membrane protein</topology>
    </subcellularLocation>
</comment>
<reference evidence="8 9" key="1">
    <citation type="submission" date="2023-08" db="EMBL/GenBank/DDBJ databases">
        <title>A Necator americanus chromosomal reference genome.</title>
        <authorList>
            <person name="Ilik V."/>
            <person name="Petrzelkova K.J."/>
            <person name="Pardy F."/>
            <person name="Fuh T."/>
            <person name="Niatou-Singa F.S."/>
            <person name="Gouil Q."/>
            <person name="Baker L."/>
            <person name="Ritchie M.E."/>
            <person name="Jex A.R."/>
            <person name="Gazzola D."/>
            <person name="Li H."/>
            <person name="Toshio Fujiwara R."/>
            <person name="Zhan B."/>
            <person name="Aroian R.V."/>
            <person name="Pafco B."/>
            <person name="Schwarz E.M."/>
        </authorList>
    </citation>
    <scope>NUCLEOTIDE SEQUENCE [LARGE SCALE GENOMIC DNA]</scope>
    <source>
        <strain evidence="8 9">Aroian</strain>
        <tissue evidence="8">Whole animal</tissue>
    </source>
</reference>
<evidence type="ECO:0000256" key="6">
    <source>
        <dbReference type="RuleBase" id="RU003718"/>
    </source>
</evidence>
<evidence type="ECO:0000313" key="8">
    <source>
        <dbReference type="EMBL" id="KAK6751114.1"/>
    </source>
</evidence>
<dbReference type="Gene3D" id="3.40.50.2000">
    <property type="entry name" value="Glycogen Phosphorylase B"/>
    <property type="match status" value="1"/>
</dbReference>
<evidence type="ECO:0000256" key="1">
    <source>
        <dbReference type="ARBA" id="ARBA00009995"/>
    </source>
</evidence>
<dbReference type="PANTHER" id="PTHR48043">
    <property type="entry name" value="EG:EG0003.4 PROTEIN-RELATED"/>
    <property type="match status" value="1"/>
</dbReference>
<evidence type="ECO:0000313" key="9">
    <source>
        <dbReference type="Proteomes" id="UP001303046"/>
    </source>
</evidence>
<dbReference type="CDD" id="cd03784">
    <property type="entry name" value="GT1_Gtf-like"/>
    <property type="match status" value="1"/>
</dbReference>
<keyword evidence="4" id="KW-0732">Signal</keyword>
<dbReference type="InterPro" id="IPR050271">
    <property type="entry name" value="UDP-glycosyltransferase"/>
</dbReference>
<evidence type="ECO:0000256" key="4">
    <source>
        <dbReference type="ARBA" id="ARBA00022729"/>
    </source>
</evidence>
<keyword evidence="2 6" id="KW-0328">Glycosyltransferase</keyword>
<keyword evidence="9" id="KW-1185">Reference proteome</keyword>
<dbReference type="SUPFAM" id="SSF53756">
    <property type="entry name" value="UDP-Glycosyltransferase/glycogen phosphorylase"/>
    <property type="match status" value="1"/>
</dbReference>
<dbReference type="Pfam" id="PF00201">
    <property type="entry name" value="UDPGT"/>
    <property type="match status" value="1"/>
</dbReference>
<dbReference type="EMBL" id="JAVFWL010000004">
    <property type="protein sequence ID" value="KAK6751114.1"/>
    <property type="molecule type" value="Genomic_DNA"/>
</dbReference>
<comment type="caution">
    <text evidence="8">The sequence shown here is derived from an EMBL/GenBank/DDBJ whole genome shotgun (WGS) entry which is preliminary data.</text>
</comment>
<evidence type="ECO:0000256" key="3">
    <source>
        <dbReference type="ARBA" id="ARBA00022679"/>
    </source>
</evidence>
<dbReference type="InterPro" id="IPR035595">
    <property type="entry name" value="UDP_glycos_trans_CS"/>
</dbReference>
<proteinExistence type="inferred from homology"/>
<accession>A0ABR1DKW7</accession>
<organism evidence="8 9">
    <name type="scientific">Necator americanus</name>
    <name type="common">Human hookworm</name>
    <dbReference type="NCBI Taxonomy" id="51031"/>
    <lineage>
        <taxon>Eukaryota</taxon>
        <taxon>Metazoa</taxon>
        <taxon>Ecdysozoa</taxon>
        <taxon>Nematoda</taxon>
        <taxon>Chromadorea</taxon>
        <taxon>Rhabditida</taxon>
        <taxon>Rhabditina</taxon>
        <taxon>Rhabditomorpha</taxon>
        <taxon>Strongyloidea</taxon>
        <taxon>Ancylostomatidae</taxon>
        <taxon>Bunostominae</taxon>
        <taxon>Necator</taxon>
    </lineage>
</organism>
<keyword evidence="3 6" id="KW-0808">Transferase</keyword>
<comment type="similarity">
    <text evidence="1 6">Belongs to the UDP-glycosyltransferase family.</text>
</comment>
<dbReference type="PROSITE" id="PS00375">
    <property type="entry name" value="UDPGT"/>
    <property type="match status" value="1"/>
</dbReference>
<evidence type="ECO:0000256" key="7">
    <source>
        <dbReference type="RuleBase" id="RU362059"/>
    </source>
</evidence>
<sequence>MGDYGEGDLLSENVHLFKWLPQTDLLYHPKTKAFITHAGYNSVQEAIHAGVPMICLALFGDQPRNAKVTEKLGISTNLRKTEISSEKIATAIREVLENDRYRATARRLARMVRKKPVSPKDLLIKWTEFLAEFKTLENLVVTRIKQGAGPFLFNFAIDDITRGTVDQCPTPIILTPSQRPLTDLEPLTTLLYSRKATRDFSLLSTFYRSWLQPMEYVYAVINACRCVSLRNLERESEWADN</sequence>
<dbReference type="Proteomes" id="UP001303046">
    <property type="component" value="Unassembled WGS sequence"/>
</dbReference>
<dbReference type="EC" id="2.4.1.17" evidence="7"/>
<evidence type="ECO:0000256" key="5">
    <source>
        <dbReference type="ARBA" id="ARBA00047475"/>
    </source>
</evidence>
<dbReference type="InterPro" id="IPR002213">
    <property type="entry name" value="UDP_glucos_trans"/>
</dbReference>
<evidence type="ECO:0000256" key="2">
    <source>
        <dbReference type="ARBA" id="ARBA00022676"/>
    </source>
</evidence>